<gene>
    <name evidence="2" type="ORF">Fcan01_04650</name>
</gene>
<dbReference type="GO" id="GO:0005509">
    <property type="term" value="F:calcium ion binding"/>
    <property type="evidence" value="ECO:0007669"/>
    <property type="project" value="InterPro"/>
</dbReference>
<organism evidence="2 3">
    <name type="scientific">Folsomia candida</name>
    <name type="common">Springtail</name>
    <dbReference type="NCBI Taxonomy" id="158441"/>
    <lineage>
        <taxon>Eukaryota</taxon>
        <taxon>Metazoa</taxon>
        <taxon>Ecdysozoa</taxon>
        <taxon>Arthropoda</taxon>
        <taxon>Hexapoda</taxon>
        <taxon>Collembola</taxon>
        <taxon>Entomobryomorpha</taxon>
        <taxon>Isotomoidea</taxon>
        <taxon>Isotomidae</taxon>
        <taxon>Proisotominae</taxon>
        <taxon>Folsomia</taxon>
    </lineage>
</organism>
<evidence type="ECO:0000313" key="2">
    <source>
        <dbReference type="EMBL" id="OXA60317.1"/>
    </source>
</evidence>
<dbReference type="InterPro" id="IPR002048">
    <property type="entry name" value="EF_hand_dom"/>
</dbReference>
<reference evidence="2 3" key="1">
    <citation type="submission" date="2015-12" db="EMBL/GenBank/DDBJ databases">
        <title>The genome of Folsomia candida.</title>
        <authorList>
            <person name="Faddeeva A."/>
            <person name="Derks M.F."/>
            <person name="Anvar Y."/>
            <person name="Smit S."/>
            <person name="Van Straalen N."/>
            <person name="Roelofs D."/>
        </authorList>
    </citation>
    <scope>NUCLEOTIDE SEQUENCE [LARGE SCALE GENOMIC DNA]</scope>
    <source>
        <strain evidence="2 3">VU population</strain>
        <tissue evidence="2">Whole body</tissue>
    </source>
</reference>
<dbReference type="Proteomes" id="UP000198287">
    <property type="component" value="Unassembled WGS sequence"/>
</dbReference>
<dbReference type="PROSITE" id="PS50222">
    <property type="entry name" value="EF_HAND_2"/>
    <property type="match status" value="1"/>
</dbReference>
<protein>
    <recommendedName>
        <fullName evidence="1">EF-hand domain-containing protein</fullName>
    </recommendedName>
</protein>
<dbReference type="EMBL" id="LNIX01000002">
    <property type="protein sequence ID" value="OXA60317.1"/>
    <property type="molecule type" value="Genomic_DNA"/>
</dbReference>
<dbReference type="OMA" id="KISAQIC"/>
<evidence type="ECO:0000259" key="1">
    <source>
        <dbReference type="PROSITE" id="PS50222"/>
    </source>
</evidence>
<accession>A0A226ET20</accession>
<feature type="domain" description="EF-hand" evidence="1">
    <location>
        <begin position="54"/>
        <end position="89"/>
    </location>
</feature>
<name>A0A226ET20_FOLCA</name>
<dbReference type="OrthoDB" id="343296at2759"/>
<keyword evidence="3" id="KW-1185">Reference proteome</keyword>
<proteinExistence type="predicted"/>
<dbReference type="AlphaFoldDB" id="A0A226ET20"/>
<evidence type="ECO:0000313" key="3">
    <source>
        <dbReference type="Proteomes" id="UP000198287"/>
    </source>
</evidence>
<comment type="caution">
    <text evidence="2">The sequence shown here is derived from an EMBL/GenBank/DDBJ whole genome shotgun (WGS) entry which is preliminary data.</text>
</comment>
<sequence>MVQVLTIKDVPTFDMEPKAVLRTVVDKYKGAELDDILIEASRLPEILASLVPSWDIKELDTLIAAVDEDDTGKLSLSKISQILIYFLKKQAERNTDLKKNLLKISLKISTQMCISQDEAIMIVYFYPQIIKAIDDGHCILQ</sequence>